<reference evidence="3" key="1">
    <citation type="submission" date="2025-08" db="UniProtKB">
        <authorList>
            <consortium name="Ensembl"/>
        </authorList>
    </citation>
    <scope>IDENTIFICATION</scope>
</reference>
<dbReference type="InterPro" id="IPR016187">
    <property type="entry name" value="CTDL_fold"/>
</dbReference>
<dbReference type="Ensembl" id="ENSPMET00000010146.1">
    <property type="protein sequence ID" value="ENSPMEP00000003883.1"/>
    <property type="gene ID" value="ENSPMEG00000005056.1"/>
</dbReference>
<protein>
    <recommendedName>
        <fullName evidence="2">C-type lectin domain-containing protein</fullName>
    </recommendedName>
</protein>
<keyword evidence="1" id="KW-1015">Disulfide bond</keyword>
<sequence length="307" mass="35353">MLSTCLRLQPVYHFVNQSLNWTEAQTYCRQTHTDLATILSSEEKNRFMSTVSSAGHSSDVWIGLFSEIDWKWSDGFTGSGADYRHWRTLVYEPSFHYAVEFCVMFPYYAEWYDVSCSQNRQFVCYKGSQAEPQFVFVNLPMNWSSAQMYCRNNFIDLATIKSDTDNQNVQSQVPSPYHPWIGLFRDPNFHWSDGSGVVFTSWDSVMNPLGSMTVICGVTSSARSGNWKFLPCETKLPFVCYGPPVMKQVVKISLRTDKSVDLNDPVLRENILTKLKNRLQETGESGFTLKWTKQPNGSVFRKEIKYI</sequence>
<dbReference type="InterPro" id="IPR018378">
    <property type="entry name" value="C-type_lectin_CS"/>
</dbReference>
<accession>A0A3B3WM54</accession>
<dbReference type="SMART" id="SM00034">
    <property type="entry name" value="CLECT"/>
    <property type="match status" value="2"/>
</dbReference>
<reference evidence="3" key="2">
    <citation type="submission" date="2025-09" db="UniProtKB">
        <authorList>
            <consortium name="Ensembl"/>
        </authorList>
    </citation>
    <scope>IDENTIFICATION</scope>
</reference>
<proteinExistence type="predicted"/>
<dbReference type="AlphaFoldDB" id="A0A3B3WM54"/>
<keyword evidence="4" id="KW-1185">Reference proteome</keyword>
<dbReference type="Proteomes" id="UP000261480">
    <property type="component" value="Unplaced"/>
</dbReference>
<dbReference type="InterPro" id="IPR001304">
    <property type="entry name" value="C-type_lectin-like"/>
</dbReference>
<organism evidence="3 4">
    <name type="scientific">Poecilia mexicana</name>
    <dbReference type="NCBI Taxonomy" id="48701"/>
    <lineage>
        <taxon>Eukaryota</taxon>
        <taxon>Metazoa</taxon>
        <taxon>Chordata</taxon>
        <taxon>Craniata</taxon>
        <taxon>Vertebrata</taxon>
        <taxon>Euteleostomi</taxon>
        <taxon>Actinopterygii</taxon>
        <taxon>Neopterygii</taxon>
        <taxon>Teleostei</taxon>
        <taxon>Neoteleostei</taxon>
        <taxon>Acanthomorphata</taxon>
        <taxon>Ovalentaria</taxon>
        <taxon>Atherinomorphae</taxon>
        <taxon>Cyprinodontiformes</taxon>
        <taxon>Poeciliidae</taxon>
        <taxon>Poeciliinae</taxon>
        <taxon>Poecilia</taxon>
    </lineage>
</organism>
<dbReference type="PANTHER" id="PTHR45784:SF3">
    <property type="entry name" value="C-TYPE LECTIN DOMAIN FAMILY 4 MEMBER K-LIKE-RELATED"/>
    <property type="match status" value="1"/>
</dbReference>
<name>A0A3B3WM54_9TELE</name>
<dbReference type="STRING" id="48701.ENSPMEP00000003883"/>
<feature type="domain" description="C-type lectin" evidence="2">
    <location>
        <begin position="120"/>
        <end position="241"/>
    </location>
</feature>
<dbReference type="SUPFAM" id="SSF56436">
    <property type="entry name" value="C-type lectin-like"/>
    <property type="match status" value="2"/>
</dbReference>
<evidence type="ECO:0000256" key="1">
    <source>
        <dbReference type="ARBA" id="ARBA00023157"/>
    </source>
</evidence>
<evidence type="ECO:0000259" key="2">
    <source>
        <dbReference type="PROSITE" id="PS50041"/>
    </source>
</evidence>
<evidence type="ECO:0000313" key="4">
    <source>
        <dbReference type="Proteomes" id="UP000261480"/>
    </source>
</evidence>
<dbReference type="PANTHER" id="PTHR45784">
    <property type="entry name" value="C-TYPE LECTIN DOMAIN FAMILY 20 MEMBER A-RELATED"/>
    <property type="match status" value="1"/>
</dbReference>
<dbReference type="PROSITE" id="PS00615">
    <property type="entry name" value="C_TYPE_LECTIN_1"/>
    <property type="match status" value="1"/>
</dbReference>
<evidence type="ECO:0000313" key="3">
    <source>
        <dbReference type="Ensembl" id="ENSPMEP00000003883.1"/>
    </source>
</evidence>
<dbReference type="Pfam" id="PF00059">
    <property type="entry name" value="Lectin_C"/>
    <property type="match status" value="2"/>
</dbReference>
<feature type="domain" description="C-type lectin" evidence="2">
    <location>
        <begin position="12"/>
        <end position="125"/>
    </location>
</feature>
<dbReference type="Gene3D" id="3.10.100.10">
    <property type="entry name" value="Mannose-Binding Protein A, subunit A"/>
    <property type="match status" value="2"/>
</dbReference>
<dbReference type="PROSITE" id="PS50041">
    <property type="entry name" value="C_TYPE_LECTIN_2"/>
    <property type="match status" value="2"/>
</dbReference>
<dbReference type="InterPro" id="IPR016186">
    <property type="entry name" value="C-type_lectin-like/link_sf"/>
</dbReference>